<feature type="region of interest" description="Disordered" evidence="1">
    <location>
        <begin position="453"/>
        <end position="474"/>
    </location>
</feature>
<proteinExistence type="predicted"/>
<dbReference type="WBParaSite" id="TREG1_35530.1">
    <property type="protein sequence ID" value="TREG1_35530.1"/>
    <property type="gene ID" value="TREG1_35530"/>
</dbReference>
<name>A0AA85JP05_TRIRE</name>
<accession>A0AA85JP05</accession>
<keyword evidence="2" id="KW-1185">Reference proteome</keyword>
<feature type="compositionally biased region" description="Polar residues" evidence="1">
    <location>
        <begin position="455"/>
        <end position="474"/>
    </location>
</feature>
<reference evidence="2" key="1">
    <citation type="submission" date="2022-06" db="EMBL/GenBank/DDBJ databases">
        <authorList>
            <person name="Berger JAMES D."/>
            <person name="Berger JAMES D."/>
        </authorList>
    </citation>
    <scope>NUCLEOTIDE SEQUENCE [LARGE SCALE GENOMIC DNA]</scope>
</reference>
<sequence length="821" mass="93765">MERILVSYGHKNDWISNFNVESILNTVVSNIPGSFWWYDSYLIDSPENFKHYYWLKVPEYSLSDNNGLYCERKHYTERFLARLIVLRYNESINISGVTITPQSHNQVICIDSYAPKNGGHWKVLWSDLQRELQIYIPLEDNNSYRVTRLLSNEPIQLGPCLRLIGWVSGHTYSPETKDDTTPGSQTYNWCFLIPIDLDHLHNVTVFLLPSEIKDLSNTPPTQHLESIRLVGGIDENINHLNTSLRELFTAIKRANFTYYKQSSYTETFNNNNTNTKKDNNFFTISSLFEFGTRLTIITQPYNTTKKQSYMHSMGIDSVCSLDSLNYRCRTADSRKFSQYTYIKTQNGRPVYKNGAFIEQAKKTAKEEQSEYTNGEKHSHNQPFIIDHINNMDLNQRHFVSCMQHHVTISCDTNALSLEKDVNGIETKCFTDVYPLEELEVVSSKQTIPPPWLSGFNKSESTSSHVNSQKGSDQSAVFTSSELSASMIEPDQVNTRSSVDGQQNIPDSLTVYSVFSNPTEEYESRTNLLINLLGELNLLSQIVLCTENENESHTYDVPEICKSILQGLTELLNEEEDEEDICDQEYSLPSQSAEQKDQINVASSMNNTVVTTGKRNDVSEICVPLPTVCRVKSPIRLLVFYFEILSELMELKDHENKCSEDNQEDISTLMDMSAGVLRLLDIDDNDDKNNYDNNSDNNNEGGEADATNLSCYRTCENAMHTLIRLQDAWIAAPVIIEMLDTTGVSKSFHGSMNPTVEIYETAKLYLTRIQSALNKQRCDMRNLISNDLNSLQEKSTDLFVEESSVENFENLCKVSIKCLIRV</sequence>
<organism evidence="2 3">
    <name type="scientific">Trichobilharzia regenti</name>
    <name type="common">Nasal bird schistosome</name>
    <dbReference type="NCBI Taxonomy" id="157069"/>
    <lineage>
        <taxon>Eukaryota</taxon>
        <taxon>Metazoa</taxon>
        <taxon>Spiralia</taxon>
        <taxon>Lophotrochozoa</taxon>
        <taxon>Platyhelminthes</taxon>
        <taxon>Trematoda</taxon>
        <taxon>Digenea</taxon>
        <taxon>Strigeidida</taxon>
        <taxon>Schistosomatoidea</taxon>
        <taxon>Schistosomatidae</taxon>
        <taxon>Trichobilharzia</taxon>
    </lineage>
</organism>
<dbReference type="Proteomes" id="UP000050795">
    <property type="component" value="Unassembled WGS sequence"/>
</dbReference>
<reference evidence="3" key="2">
    <citation type="submission" date="2023-11" db="UniProtKB">
        <authorList>
            <consortium name="WormBaseParasite"/>
        </authorList>
    </citation>
    <scope>IDENTIFICATION</scope>
</reference>
<evidence type="ECO:0000256" key="1">
    <source>
        <dbReference type="SAM" id="MobiDB-lite"/>
    </source>
</evidence>
<evidence type="ECO:0000313" key="2">
    <source>
        <dbReference type="Proteomes" id="UP000050795"/>
    </source>
</evidence>
<dbReference type="AlphaFoldDB" id="A0AA85JP05"/>
<protein>
    <submittedName>
        <fullName evidence="3">Uncharacterized protein</fullName>
    </submittedName>
</protein>
<evidence type="ECO:0000313" key="3">
    <source>
        <dbReference type="WBParaSite" id="TREG1_35530.1"/>
    </source>
</evidence>